<dbReference type="InterPro" id="IPR051259">
    <property type="entry name" value="rRNA_Methyltransferase"/>
</dbReference>
<dbReference type="GO" id="GO:0032259">
    <property type="term" value="P:methylation"/>
    <property type="evidence" value="ECO:0007669"/>
    <property type="project" value="UniProtKB-KW"/>
</dbReference>
<protein>
    <recommendedName>
        <fullName evidence="3">tRNA/rRNA methyltransferase SpoU type domain-containing protein</fullName>
    </recommendedName>
</protein>
<accession>A0A8A4TFE2</accession>
<evidence type="ECO:0000313" key="5">
    <source>
        <dbReference type="Proteomes" id="UP000663929"/>
    </source>
</evidence>
<dbReference type="Proteomes" id="UP000663929">
    <property type="component" value="Chromosome"/>
</dbReference>
<dbReference type="Pfam" id="PF00588">
    <property type="entry name" value="SpoU_methylase"/>
    <property type="match status" value="1"/>
</dbReference>
<evidence type="ECO:0000259" key="3">
    <source>
        <dbReference type="Pfam" id="PF00588"/>
    </source>
</evidence>
<evidence type="ECO:0000256" key="1">
    <source>
        <dbReference type="ARBA" id="ARBA00022603"/>
    </source>
</evidence>
<dbReference type="InterPro" id="IPR001537">
    <property type="entry name" value="SpoU_MeTrfase"/>
</dbReference>
<evidence type="ECO:0000313" key="4">
    <source>
        <dbReference type="EMBL" id="QTD47922.1"/>
    </source>
</evidence>
<dbReference type="GO" id="GO:0008173">
    <property type="term" value="F:RNA methyltransferase activity"/>
    <property type="evidence" value="ECO:0007669"/>
    <property type="project" value="InterPro"/>
</dbReference>
<reference evidence="4" key="1">
    <citation type="submission" date="2021-03" db="EMBL/GenBank/DDBJ databases">
        <title>Acanthopleuribacteraceae sp. M133.</title>
        <authorList>
            <person name="Wang G."/>
        </authorList>
    </citation>
    <scope>NUCLEOTIDE SEQUENCE</scope>
    <source>
        <strain evidence="4">M133</strain>
    </source>
</reference>
<dbReference type="EMBL" id="CP071793">
    <property type="protein sequence ID" value="QTD47922.1"/>
    <property type="molecule type" value="Genomic_DNA"/>
</dbReference>
<proteinExistence type="predicted"/>
<evidence type="ECO:0000256" key="2">
    <source>
        <dbReference type="ARBA" id="ARBA00022679"/>
    </source>
</evidence>
<sequence>MEKSARSISLRKWSRLAARRQHALLAELVAWAQAAPEAHGPEFRRRYGELTEAAELDRFAIPPWLAPHEALNELLRFHQALAGTEATPETEDHPLSWQPTFAVEVVLDQVRSAFNVGSVLRLIDNFGFSGLVHATAGLRLDHPRLVRAARGAQRWIPCRLETDLAAYLTASDVPVIGLECAERARDIRDWQPPPACRLLLGNESYGIAAALRERCDELVYIPMHGYKRSMNVHHALAVVAQKIVEHQGRLL</sequence>
<dbReference type="SUPFAM" id="SSF75217">
    <property type="entry name" value="alpha/beta knot"/>
    <property type="match status" value="1"/>
</dbReference>
<dbReference type="PANTHER" id="PTHR43191">
    <property type="entry name" value="RRNA METHYLTRANSFERASE 3"/>
    <property type="match status" value="1"/>
</dbReference>
<dbReference type="Gene3D" id="3.40.1280.10">
    <property type="match status" value="1"/>
</dbReference>
<dbReference type="GO" id="GO:0003723">
    <property type="term" value="F:RNA binding"/>
    <property type="evidence" value="ECO:0007669"/>
    <property type="project" value="InterPro"/>
</dbReference>
<dbReference type="KEGG" id="scor:J3U87_20240"/>
<keyword evidence="2" id="KW-0808">Transferase</keyword>
<keyword evidence="1" id="KW-0489">Methyltransferase</keyword>
<dbReference type="AlphaFoldDB" id="A0A8A4TFE2"/>
<organism evidence="4 5">
    <name type="scientific">Sulfidibacter corallicola</name>
    <dbReference type="NCBI Taxonomy" id="2818388"/>
    <lineage>
        <taxon>Bacteria</taxon>
        <taxon>Pseudomonadati</taxon>
        <taxon>Acidobacteriota</taxon>
        <taxon>Holophagae</taxon>
        <taxon>Acanthopleuribacterales</taxon>
        <taxon>Acanthopleuribacteraceae</taxon>
        <taxon>Sulfidibacter</taxon>
    </lineage>
</organism>
<dbReference type="PANTHER" id="PTHR43191:SF7">
    <property type="entry name" value="OBP33PEP LIKE PROTEIN"/>
    <property type="match status" value="1"/>
</dbReference>
<gene>
    <name evidence="4" type="ORF">J3U87_20240</name>
</gene>
<dbReference type="RefSeq" id="WP_237377588.1">
    <property type="nucleotide sequence ID" value="NZ_CP071793.1"/>
</dbReference>
<keyword evidence="5" id="KW-1185">Reference proteome</keyword>
<dbReference type="InterPro" id="IPR029028">
    <property type="entry name" value="Alpha/beta_knot_MTases"/>
</dbReference>
<name>A0A8A4TFE2_SULCO</name>
<dbReference type="GO" id="GO:0006396">
    <property type="term" value="P:RNA processing"/>
    <property type="evidence" value="ECO:0007669"/>
    <property type="project" value="InterPro"/>
</dbReference>
<dbReference type="InterPro" id="IPR029026">
    <property type="entry name" value="tRNA_m1G_MTases_N"/>
</dbReference>
<feature type="domain" description="tRNA/rRNA methyltransferase SpoU type" evidence="3">
    <location>
        <begin position="103"/>
        <end position="240"/>
    </location>
</feature>